<dbReference type="AlphaFoldDB" id="A0A1G2QBD5"/>
<feature type="transmembrane region" description="Helical" evidence="1">
    <location>
        <begin position="13"/>
        <end position="34"/>
    </location>
</feature>
<evidence type="ECO:0000256" key="1">
    <source>
        <dbReference type="SAM" id="Phobius"/>
    </source>
</evidence>
<reference evidence="2 3" key="1">
    <citation type="journal article" date="2016" name="Nat. Commun.">
        <title>Thousands of microbial genomes shed light on interconnected biogeochemical processes in an aquifer system.</title>
        <authorList>
            <person name="Anantharaman K."/>
            <person name="Brown C.T."/>
            <person name="Hug L.A."/>
            <person name="Sharon I."/>
            <person name="Castelle C.J."/>
            <person name="Probst A.J."/>
            <person name="Thomas B.C."/>
            <person name="Singh A."/>
            <person name="Wilkins M.J."/>
            <person name="Karaoz U."/>
            <person name="Brodie E.L."/>
            <person name="Williams K.H."/>
            <person name="Hubbard S.S."/>
            <person name="Banfield J.F."/>
        </authorList>
    </citation>
    <scope>NUCLEOTIDE SEQUENCE [LARGE SCALE GENOMIC DNA]</scope>
</reference>
<dbReference type="EMBL" id="MHTE01000009">
    <property type="protein sequence ID" value="OHA57271.1"/>
    <property type="molecule type" value="Genomic_DNA"/>
</dbReference>
<protein>
    <recommendedName>
        <fullName evidence="4">Type II secretion system protein GspI C-terminal domain-containing protein</fullName>
    </recommendedName>
</protein>
<evidence type="ECO:0000313" key="2">
    <source>
        <dbReference type="EMBL" id="OHA57271.1"/>
    </source>
</evidence>
<dbReference type="Proteomes" id="UP000178226">
    <property type="component" value="Unassembled WGS sequence"/>
</dbReference>
<organism evidence="2 3">
    <name type="scientific">Candidatus Veblenbacteria bacterium RIFOXYC2_FULL_42_11</name>
    <dbReference type="NCBI Taxonomy" id="1802428"/>
    <lineage>
        <taxon>Bacteria</taxon>
        <taxon>Candidatus Vebleniibacteriota</taxon>
    </lineage>
</organism>
<proteinExistence type="predicted"/>
<comment type="caution">
    <text evidence="2">The sequence shown here is derived from an EMBL/GenBank/DDBJ whole genome shotgun (WGS) entry which is preliminary data.</text>
</comment>
<evidence type="ECO:0008006" key="4">
    <source>
        <dbReference type="Google" id="ProtNLM"/>
    </source>
</evidence>
<gene>
    <name evidence="2" type="ORF">A2441_01310</name>
</gene>
<sequence>MIGKSRGSAVIEVLISLGLAAILITVIGNLISAVRRMETAQDFRQRALTHTQETLEMITSLQNDLFACVSPTIGPGTCNGSDGQTCALAIAYNSCWTNNPYGHTTPVAYYHLAGGQLVDGPETVPSDTAFTRSIAIENLDGDANRKKITVEVLWQERGDDKSFQLATVLTGWSNVTP</sequence>
<keyword evidence="1" id="KW-0472">Membrane</keyword>
<name>A0A1G2QBD5_9BACT</name>
<keyword evidence="1" id="KW-1133">Transmembrane helix</keyword>
<accession>A0A1G2QBD5</accession>
<keyword evidence="1" id="KW-0812">Transmembrane</keyword>
<evidence type="ECO:0000313" key="3">
    <source>
        <dbReference type="Proteomes" id="UP000178226"/>
    </source>
</evidence>